<feature type="transmembrane region" description="Helical" evidence="10">
    <location>
        <begin position="387"/>
        <end position="407"/>
    </location>
</feature>
<dbReference type="GO" id="GO:0022857">
    <property type="term" value="F:transmembrane transporter activity"/>
    <property type="evidence" value="ECO:0007669"/>
    <property type="project" value="InterPro"/>
</dbReference>
<evidence type="ECO:0000256" key="5">
    <source>
        <dbReference type="ARBA" id="ARBA00022989"/>
    </source>
</evidence>
<evidence type="ECO:0000256" key="6">
    <source>
        <dbReference type="ARBA" id="ARBA00023136"/>
    </source>
</evidence>
<evidence type="ECO:0000256" key="4">
    <source>
        <dbReference type="ARBA" id="ARBA00022692"/>
    </source>
</evidence>
<evidence type="ECO:0000256" key="3">
    <source>
        <dbReference type="ARBA" id="ARBA00022475"/>
    </source>
</evidence>
<keyword evidence="4 10" id="KW-0812">Transmembrane</keyword>
<evidence type="ECO:0000256" key="9">
    <source>
        <dbReference type="SAM" id="MobiDB-lite"/>
    </source>
</evidence>
<keyword evidence="14" id="KW-1185">Reference proteome</keyword>
<keyword evidence="2" id="KW-0813">Transport</keyword>
<feature type="transmembrane region" description="Helical" evidence="10">
    <location>
        <begin position="12"/>
        <end position="33"/>
    </location>
</feature>
<keyword evidence="6 10" id="KW-0472">Membrane</keyword>
<comment type="caution">
    <text evidence="13">The sequence shown here is derived from an EMBL/GenBank/DDBJ whole genome shotgun (WGS) entry which is preliminary data.</text>
</comment>
<dbReference type="Proteomes" id="UP000270112">
    <property type="component" value="Unassembled WGS sequence"/>
</dbReference>
<feature type="transmembrane region" description="Helical" evidence="10">
    <location>
        <begin position="300"/>
        <end position="318"/>
    </location>
</feature>
<reference evidence="15" key="2">
    <citation type="submission" date="2018-05" db="EMBL/GenBank/DDBJ databases">
        <title>Genome Sequencing of selected type strains of the family Eggerthellaceae.</title>
        <authorList>
            <person name="Danylec N."/>
            <person name="Stoll D.A."/>
            <person name="Doetsch A."/>
            <person name="Huch M."/>
        </authorList>
    </citation>
    <scope>NUCLEOTIDE SEQUENCE [LARGE SCALE GENOMIC DNA]</scope>
    <source>
        <strain evidence="15">DSM 16107</strain>
    </source>
</reference>
<feature type="transmembrane region" description="Helical" evidence="10">
    <location>
        <begin position="324"/>
        <end position="347"/>
    </location>
</feature>
<proteinExistence type="inferred from homology"/>
<comment type="subcellular location">
    <subcellularLocation>
        <location evidence="1">Cell membrane</location>
        <topology evidence="1">Multi-pass membrane protein</topology>
    </subcellularLocation>
</comment>
<feature type="transmembrane region" description="Helical" evidence="10">
    <location>
        <begin position="359"/>
        <end position="381"/>
    </location>
</feature>
<protein>
    <recommendedName>
        <fullName evidence="8">Multidrug efflux pump Tap</fullName>
    </recommendedName>
</protein>
<evidence type="ECO:0000256" key="7">
    <source>
        <dbReference type="ARBA" id="ARBA00038075"/>
    </source>
</evidence>
<evidence type="ECO:0000313" key="15">
    <source>
        <dbReference type="Proteomes" id="UP000270112"/>
    </source>
</evidence>
<gene>
    <name evidence="12" type="ORF">C1876_12020</name>
    <name evidence="13" type="ORF">DMP09_05845</name>
</gene>
<feature type="transmembrane region" description="Helical" evidence="10">
    <location>
        <begin position="269"/>
        <end position="291"/>
    </location>
</feature>
<feature type="region of interest" description="Disordered" evidence="9">
    <location>
        <begin position="419"/>
        <end position="442"/>
    </location>
</feature>
<dbReference type="InterPro" id="IPR036259">
    <property type="entry name" value="MFS_trans_sf"/>
</dbReference>
<organism evidence="13 15">
    <name type="scientific">Eggerthella sinensis</name>
    <dbReference type="NCBI Taxonomy" id="242230"/>
    <lineage>
        <taxon>Bacteria</taxon>
        <taxon>Bacillati</taxon>
        <taxon>Actinomycetota</taxon>
        <taxon>Coriobacteriia</taxon>
        <taxon>Eggerthellales</taxon>
        <taxon>Eggerthellaceae</taxon>
        <taxon>Eggerthella</taxon>
    </lineage>
</organism>
<dbReference type="AlphaFoldDB" id="A0A3N0IZ47"/>
<reference evidence="13" key="3">
    <citation type="journal article" date="2019" name="Microbiol. Resour. Announc.">
        <title>Draft Genome Sequences of Type Strains of Gordonibacter faecihominis, Paraeggerthella hongkongensis, Parvibacter caecicola,Slackia equolifaciens, Slackia faecicanis, and Slackia isoflavoniconvertens.</title>
        <authorList>
            <person name="Danylec N."/>
            <person name="Stoll D.A."/>
            <person name="Dotsch A."/>
            <person name="Huch M."/>
        </authorList>
    </citation>
    <scope>NUCLEOTIDE SEQUENCE</scope>
    <source>
        <strain evidence="13">DSM 16107</strain>
    </source>
</reference>
<dbReference type="Proteomes" id="UP000253817">
    <property type="component" value="Unassembled WGS sequence"/>
</dbReference>
<evidence type="ECO:0000256" key="1">
    <source>
        <dbReference type="ARBA" id="ARBA00004651"/>
    </source>
</evidence>
<evidence type="ECO:0000256" key="8">
    <source>
        <dbReference type="ARBA" id="ARBA00040914"/>
    </source>
</evidence>
<evidence type="ECO:0000313" key="13">
    <source>
        <dbReference type="EMBL" id="RNM42259.1"/>
    </source>
</evidence>
<dbReference type="EMBL" id="QICC01000016">
    <property type="protein sequence ID" value="RNM42259.1"/>
    <property type="molecule type" value="Genomic_DNA"/>
</dbReference>
<dbReference type="Pfam" id="PF07690">
    <property type="entry name" value="MFS_1"/>
    <property type="match status" value="1"/>
</dbReference>
<dbReference type="PANTHER" id="PTHR23513:SF9">
    <property type="entry name" value="ENTEROBACTIN EXPORTER ENTS"/>
    <property type="match status" value="1"/>
</dbReference>
<evidence type="ECO:0000256" key="2">
    <source>
        <dbReference type="ARBA" id="ARBA00022448"/>
    </source>
</evidence>
<dbReference type="EMBL" id="PPTT01000021">
    <property type="protein sequence ID" value="RDB67811.1"/>
    <property type="molecule type" value="Genomic_DNA"/>
</dbReference>
<dbReference type="InterPro" id="IPR011701">
    <property type="entry name" value="MFS"/>
</dbReference>
<dbReference type="Gene3D" id="1.20.1250.20">
    <property type="entry name" value="MFS general substrate transporter like domains"/>
    <property type="match status" value="1"/>
</dbReference>
<evidence type="ECO:0000313" key="14">
    <source>
        <dbReference type="Proteomes" id="UP000253817"/>
    </source>
</evidence>
<feature type="domain" description="Major facilitator superfamily (MFS) profile" evidence="11">
    <location>
        <begin position="234"/>
        <end position="442"/>
    </location>
</feature>
<dbReference type="GO" id="GO:0005886">
    <property type="term" value="C:plasma membrane"/>
    <property type="evidence" value="ECO:0007669"/>
    <property type="project" value="UniProtKB-SubCell"/>
</dbReference>
<reference evidence="12 14" key="1">
    <citation type="journal article" date="2018" name="Elife">
        <title>Discovery and characterization of a prevalent human gut bacterial enzyme sufficient for the inactivation of a family of plant toxins.</title>
        <authorList>
            <person name="Koppel N."/>
            <person name="Bisanz J.E."/>
            <person name="Pandelia M.E."/>
            <person name="Turnbaugh P.J."/>
            <person name="Balskus E.P."/>
        </authorList>
    </citation>
    <scope>NUCLEOTIDE SEQUENCE [LARGE SCALE GENOMIC DNA]</scope>
    <source>
        <strain evidence="12 14">DSM 16107</strain>
    </source>
</reference>
<dbReference type="SUPFAM" id="SSF103473">
    <property type="entry name" value="MFS general substrate transporter"/>
    <property type="match status" value="1"/>
</dbReference>
<evidence type="ECO:0000313" key="12">
    <source>
        <dbReference type="EMBL" id="RDB67811.1"/>
    </source>
</evidence>
<feature type="transmembrane region" description="Helical" evidence="10">
    <location>
        <begin position="39"/>
        <end position="63"/>
    </location>
</feature>
<dbReference type="OrthoDB" id="3177993at2"/>
<feature type="transmembrane region" description="Helical" evidence="10">
    <location>
        <begin position="240"/>
        <end position="263"/>
    </location>
</feature>
<accession>A0A3N0IZ47</accession>
<dbReference type="InterPro" id="IPR020846">
    <property type="entry name" value="MFS_dom"/>
</dbReference>
<evidence type="ECO:0000259" key="11">
    <source>
        <dbReference type="PROSITE" id="PS50850"/>
    </source>
</evidence>
<keyword evidence="3" id="KW-1003">Cell membrane</keyword>
<dbReference type="PANTHER" id="PTHR23513">
    <property type="entry name" value="INTEGRAL MEMBRANE EFFLUX PROTEIN-RELATED"/>
    <property type="match status" value="1"/>
</dbReference>
<evidence type="ECO:0000256" key="10">
    <source>
        <dbReference type="SAM" id="Phobius"/>
    </source>
</evidence>
<dbReference type="RefSeq" id="WP_114546958.1">
    <property type="nucleotide sequence ID" value="NZ_PPTT01000021.1"/>
</dbReference>
<dbReference type="PROSITE" id="PS50850">
    <property type="entry name" value="MFS"/>
    <property type="match status" value="1"/>
</dbReference>
<comment type="similarity">
    <text evidence="7">Belongs to the major facilitator superfamily. Drug:H(+) antiporter-3 (DHA3) (TC 2.A.1.21) family.</text>
</comment>
<name>A0A3N0IZ47_9ACTN</name>
<sequence>MHGRISIRFLISNALSLLGNSIAGIALPLILLATTGDALAAGTLALICAVPQMIIGIVGGAALDRFNRRTISIISDLVSAGSVALIPIVDMVWGLNFWWFVALGLLGAVGDIPGMTARDALLPAVTERDDVDLQRFMGLSQSLDSLTTIVGPALAAFFIGAVGGVPSLWFTAALSFLAALATLTIPRSVGAVRGTGTAAPADVAASDLGQRGFVASAFDALRTGTRVLFRTDGILTASTLLTFGIVMVMGSFQGLVLPVYFTANGHPELLGYVLSVMSFGLLMSSLGYAALAPRLSRRSWYVLSLFGMLIGVAILGALPSYPFLMLGALILGVSAGPASALLGFFMLDRIPEESRGSALGTQNSLLLVAAPIAVFATSVAVDTLGTSTAAVVLVGCWIAITALALVARGMRNLDDAKAPAATGATEPTSPCASLEGEAANLE</sequence>
<dbReference type="CDD" id="cd06173">
    <property type="entry name" value="MFS_MefA_like"/>
    <property type="match status" value="1"/>
</dbReference>
<keyword evidence="5 10" id="KW-1133">Transmembrane helix</keyword>